<organism evidence="1 2">
    <name type="scientific">Acanthoscelides obtectus</name>
    <name type="common">Bean weevil</name>
    <name type="synonym">Bruchus obtectus</name>
    <dbReference type="NCBI Taxonomy" id="200917"/>
    <lineage>
        <taxon>Eukaryota</taxon>
        <taxon>Metazoa</taxon>
        <taxon>Ecdysozoa</taxon>
        <taxon>Arthropoda</taxon>
        <taxon>Hexapoda</taxon>
        <taxon>Insecta</taxon>
        <taxon>Pterygota</taxon>
        <taxon>Neoptera</taxon>
        <taxon>Endopterygota</taxon>
        <taxon>Coleoptera</taxon>
        <taxon>Polyphaga</taxon>
        <taxon>Cucujiformia</taxon>
        <taxon>Chrysomeloidea</taxon>
        <taxon>Chrysomelidae</taxon>
        <taxon>Bruchinae</taxon>
        <taxon>Bruchini</taxon>
        <taxon>Acanthoscelides</taxon>
    </lineage>
</organism>
<sequence length="31" mass="4003">MQKSESEHFSEQMFRYYLDYYPRKRFKSSFS</sequence>
<evidence type="ECO:0000313" key="2">
    <source>
        <dbReference type="Proteomes" id="UP001152888"/>
    </source>
</evidence>
<reference evidence="1" key="1">
    <citation type="submission" date="2022-03" db="EMBL/GenBank/DDBJ databases">
        <authorList>
            <person name="Sayadi A."/>
        </authorList>
    </citation>
    <scope>NUCLEOTIDE SEQUENCE</scope>
</reference>
<evidence type="ECO:0000313" key="1">
    <source>
        <dbReference type="EMBL" id="CAH1962166.1"/>
    </source>
</evidence>
<protein>
    <submittedName>
        <fullName evidence="1">Uncharacterized protein</fullName>
    </submittedName>
</protein>
<dbReference type="Proteomes" id="UP001152888">
    <property type="component" value="Unassembled WGS sequence"/>
</dbReference>
<dbReference type="EMBL" id="CAKOFQ010006700">
    <property type="protein sequence ID" value="CAH1962166.1"/>
    <property type="molecule type" value="Genomic_DNA"/>
</dbReference>
<proteinExistence type="predicted"/>
<keyword evidence="2" id="KW-1185">Reference proteome</keyword>
<name>A0A9P0K119_ACAOB</name>
<comment type="caution">
    <text evidence="1">The sequence shown here is derived from an EMBL/GenBank/DDBJ whole genome shotgun (WGS) entry which is preliminary data.</text>
</comment>
<gene>
    <name evidence="1" type="ORF">ACAOBT_LOCUS4534</name>
</gene>
<dbReference type="AlphaFoldDB" id="A0A9P0K119"/>
<accession>A0A9P0K119</accession>